<name>A0A175YDG4_DAUCS</name>
<proteinExistence type="predicted"/>
<dbReference type="PANTHER" id="PTHR48145">
    <property type="entry name" value="NUCLEAR ENVELOPE-ASSOCIATED PROTEIN 1"/>
    <property type="match status" value="1"/>
</dbReference>
<dbReference type="OMA" id="QCSMLTE"/>
<gene>
    <name evidence="2" type="ORF">DCAR_029287</name>
</gene>
<dbReference type="EMBL" id="LNRQ01000009">
    <property type="protein sequence ID" value="KZM81674.1"/>
    <property type="molecule type" value="Genomic_DNA"/>
</dbReference>
<sequence length="357" mass="41494">MLSPPMQFRRVTTEFESLLLNVLMASVREIDPLLKDLNEKNQSFRRNVVSLATELKDVRSRLASREQSFVRETLTRQEVETKAKNMEEEVCRLRKSLDEKNGQLQATASTADKYLKDLDEIRIQLASTQESADARAVLAQTSQLQCLVLLKELDEKNSSLREHEIRVHKLGEQLNVLQKDLKARESSHTELKDEVLRMEQDIMQAVAKAGSSGDRELRRILDEVAAPRNFDKINKLLSAKDEEILNLKREIHILNTHWELKSKELESQLEKHRRADQELRKRVLKLEFCLQEARAQTRRLQKMGERRDKALKELRDQLATKQQAEVSGVDKQNFWESPGFKIVVTMSMLILVLFSKR</sequence>
<dbReference type="PANTHER" id="PTHR48145:SF5">
    <property type="entry name" value="NUCLEAR ENVELOPE-ASSOCIATED PROTEIN 2"/>
    <property type="match status" value="1"/>
</dbReference>
<accession>A0A175YDG4</accession>
<organism evidence="2">
    <name type="scientific">Daucus carota subsp. sativus</name>
    <name type="common">Carrot</name>
    <dbReference type="NCBI Taxonomy" id="79200"/>
    <lineage>
        <taxon>Eukaryota</taxon>
        <taxon>Viridiplantae</taxon>
        <taxon>Streptophyta</taxon>
        <taxon>Embryophyta</taxon>
        <taxon>Tracheophyta</taxon>
        <taxon>Spermatophyta</taxon>
        <taxon>Magnoliopsida</taxon>
        <taxon>eudicotyledons</taxon>
        <taxon>Gunneridae</taxon>
        <taxon>Pentapetalae</taxon>
        <taxon>asterids</taxon>
        <taxon>campanulids</taxon>
        <taxon>Apiales</taxon>
        <taxon>Apiaceae</taxon>
        <taxon>Apioideae</taxon>
        <taxon>Scandiceae</taxon>
        <taxon>Daucinae</taxon>
        <taxon>Daucus</taxon>
        <taxon>Daucus sect. Daucus</taxon>
    </lineage>
</organism>
<feature type="coiled-coil region" evidence="1">
    <location>
        <begin position="255"/>
        <end position="282"/>
    </location>
</feature>
<reference evidence="2" key="1">
    <citation type="journal article" date="2016" name="Nat. Genet.">
        <title>A high-quality carrot genome assembly provides new insights into carotenoid accumulation and asterid genome evolution.</title>
        <authorList>
            <person name="Iorizzo M."/>
            <person name="Ellison S."/>
            <person name="Senalik D."/>
            <person name="Zeng P."/>
            <person name="Satapoomin P."/>
            <person name="Huang J."/>
            <person name="Bowman M."/>
            <person name="Iovene M."/>
            <person name="Sanseverino W."/>
            <person name="Cavagnaro P."/>
            <person name="Yildiz M."/>
            <person name="Macko-Podgorni A."/>
            <person name="Moranska E."/>
            <person name="Grzebelus E."/>
            <person name="Grzebelus D."/>
            <person name="Ashrafi H."/>
            <person name="Zheng Z."/>
            <person name="Cheng S."/>
            <person name="Spooner D."/>
            <person name="Van Deynze A."/>
            <person name="Simon P."/>
        </authorList>
    </citation>
    <scope>NUCLEOTIDE SEQUENCE [LARGE SCALE GENOMIC DNA]</scope>
    <source>
        <tissue evidence="2">Leaf</tissue>
    </source>
</reference>
<evidence type="ECO:0000256" key="1">
    <source>
        <dbReference type="SAM" id="Coils"/>
    </source>
</evidence>
<evidence type="ECO:0000313" key="2">
    <source>
        <dbReference type="EMBL" id="KZM81674.1"/>
    </source>
</evidence>
<comment type="caution">
    <text evidence="2">The sequence shown here is derived from an EMBL/GenBank/DDBJ whole genome shotgun (WGS) entry which is preliminary data.</text>
</comment>
<dbReference type="AlphaFoldDB" id="A0A175YDG4"/>
<protein>
    <submittedName>
        <fullName evidence="2">Uncharacterized protein</fullName>
    </submittedName>
</protein>
<feature type="coiled-coil region" evidence="1">
    <location>
        <begin position="160"/>
        <end position="208"/>
    </location>
</feature>
<keyword evidence="1" id="KW-0175">Coiled coil</keyword>
<dbReference type="STRING" id="79200.A0A175YDG4"/>
<dbReference type="InterPro" id="IPR049932">
    <property type="entry name" value="NEAP1-4"/>
</dbReference>
<dbReference type="SUPFAM" id="SSF57997">
    <property type="entry name" value="Tropomyosin"/>
    <property type="match status" value="1"/>
</dbReference>
<dbReference type="Gramene" id="KZM81674">
    <property type="protein sequence ID" value="KZM81674"/>
    <property type="gene ID" value="DCAR_029287"/>
</dbReference>